<dbReference type="RefSeq" id="WP_005087202.1">
    <property type="nucleotide sequence ID" value="NZ_CM125927.1"/>
</dbReference>
<dbReference type="CDD" id="cd00093">
    <property type="entry name" value="HTH_XRE"/>
    <property type="match status" value="1"/>
</dbReference>
<dbReference type="GeneID" id="93377714"/>
<dbReference type="InterPro" id="IPR010982">
    <property type="entry name" value="Lambda_DNA-bd_dom_sf"/>
</dbReference>
<dbReference type="InterPro" id="IPR011051">
    <property type="entry name" value="RmlC_Cupin_sf"/>
</dbReference>
<evidence type="ECO:0000313" key="3">
    <source>
        <dbReference type="EMBL" id="CPT43297.1"/>
    </source>
</evidence>
<accession>A0A0U0Y848</accession>
<dbReference type="EMBL" id="CSUW01000007">
    <property type="protein sequence ID" value="CPT43297.1"/>
    <property type="molecule type" value="Genomic_DNA"/>
</dbReference>
<dbReference type="InterPro" id="IPR050807">
    <property type="entry name" value="TransReg_Diox_bact_type"/>
</dbReference>
<dbReference type="GO" id="GO:0005829">
    <property type="term" value="C:cytosol"/>
    <property type="evidence" value="ECO:0007669"/>
    <property type="project" value="TreeGrafter"/>
</dbReference>
<reference evidence="3 5" key="1">
    <citation type="submission" date="2015-03" db="EMBL/GenBank/DDBJ databases">
        <authorList>
            <consortium name="Pathogen Informatics"/>
            <person name="Murphy D."/>
        </authorList>
    </citation>
    <scope>NUCLEOTIDE SEQUENCE [LARGE SCALE GENOMIC DNA]</scope>
    <source>
        <strain evidence="3 5">PAP036</strain>
    </source>
</reference>
<dbReference type="PROSITE" id="PS50943">
    <property type="entry name" value="HTH_CROC1"/>
    <property type="match status" value="1"/>
</dbReference>
<organism evidence="4 6">
    <name type="scientific">Mycobacteroides abscessus</name>
    <dbReference type="NCBI Taxonomy" id="36809"/>
    <lineage>
        <taxon>Bacteria</taxon>
        <taxon>Bacillati</taxon>
        <taxon>Actinomycetota</taxon>
        <taxon>Actinomycetes</taxon>
        <taxon>Mycobacteriales</taxon>
        <taxon>Mycobacteriaceae</taxon>
        <taxon>Mycobacteroides</taxon>
    </lineage>
</organism>
<reference evidence="4 6" key="2">
    <citation type="submission" date="2018-08" db="EMBL/GenBank/DDBJ databases">
        <title>Linezolid Resistance in Mycobacterium abscessus: MIC Distribution and Comprehensive Investigation of Resistance Mechanisms.</title>
        <authorList>
            <person name="Ye M."/>
            <person name="Xu L."/>
            <person name="Zou Y."/>
            <person name="Li B."/>
            <person name="Guo Q."/>
            <person name="Zhang Y."/>
            <person name="Zhan M."/>
            <person name="Xu B."/>
            <person name="Yu F."/>
            <person name="Zhang Z."/>
            <person name="Chu H."/>
        </authorList>
    </citation>
    <scope>NUCLEOTIDE SEQUENCE [LARGE SCALE GENOMIC DNA]</scope>
    <source>
        <strain evidence="4 6">G143</strain>
    </source>
</reference>
<keyword evidence="1" id="KW-0238">DNA-binding</keyword>
<evidence type="ECO:0000256" key="1">
    <source>
        <dbReference type="ARBA" id="ARBA00023125"/>
    </source>
</evidence>
<dbReference type="SUPFAM" id="SSF47413">
    <property type="entry name" value="lambda repressor-like DNA-binding domains"/>
    <property type="match status" value="1"/>
</dbReference>
<name>A0A0U0Y848_9MYCO</name>
<dbReference type="PANTHER" id="PTHR46797:SF1">
    <property type="entry name" value="METHYLPHOSPHONATE SYNTHASE"/>
    <property type="match status" value="1"/>
</dbReference>
<evidence type="ECO:0000313" key="5">
    <source>
        <dbReference type="Proteomes" id="UP000038487"/>
    </source>
</evidence>
<evidence type="ECO:0000313" key="6">
    <source>
        <dbReference type="Proteomes" id="UP000284557"/>
    </source>
</evidence>
<evidence type="ECO:0000313" key="4">
    <source>
        <dbReference type="EMBL" id="RIT35087.1"/>
    </source>
</evidence>
<dbReference type="PANTHER" id="PTHR46797">
    <property type="entry name" value="HTH-TYPE TRANSCRIPTIONAL REGULATOR"/>
    <property type="match status" value="1"/>
</dbReference>
<evidence type="ECO:0000259" key="2">
    <source>
        <dbReference type="PROSITE" id="PS50943"/>
    </source>
</evidence>
<protein>
    <submittedName>
        <fullName evidence="3">Hypothetical transcriptional regulator</fullName>
    </submittedName>
    <submittedName>
        <fullName evidence="4">XRE family transcriptional regulator</fullName>
    </submittedName>
</protein>
<dbReference type="SMART" id="SM00530">
    <property type="entry name" value="HTH_XRE"/>
    <property type="match status" value="1"/>
</dbReference>
<dbReference type="Gene3D" id="2.60.120.10">
    <property type="entry name" value="Jelly Rolls"/>
    <property type="match status" value="1"/>
</dbReference>
<dbReference type="CDD" id="cd02209">
    <property type="entry name" value="cupin_XRE_C"/>
    <property type="match status" value="1"/>
</dbReference>
<dbReference type="InterPro" id="IPR014710">
    <property type="entry name" value="RmlC-like_jellyroll"/>
</dbReference>
<dbReference type="AlphaFoldDB" id="A0A0U0Y848"/>
<comment type="caution">
    <text evidence="4">The sequence shown here is derived from an EMBL/GenBank/DDBJ whole genome shotgun (WGS) entry which is preliminary data.</text>
</comment>
<dbReference type="GO" id="GO:0003700">
    <property type="term" value="F:DNA-binding transcription factor activity"/>
    <property type="evidence" value="ECO:0007669"/>
    <property type="project" value="TreeGrafter"/>
</dbReference>
<dbReference type="Proteomes" id="UP000284557">
    <property type="component" value="Unassembled WGS sequence"/>
</dbReference>
<dbReference type="GO" id="GO:0003677">
    <property type="term" value="F:DNA binding"/>
    <property type="evidence" value="ECO:0007669"/>
    <property type="project" value="UniProtKB-KW"/>
</dbReference>
<dbReference type="Gene3D" id="1.10.260.40">
    <property type="entry name" value="lambda repressor-like DNA-binding domains"/>
    <property type="match status" value="1"/>
</dbReference>
<dbReference type="InterPro" id="IPR001387">
    <property type="entry name" value="Cro/C1-type_HTH"/>
</dbReference>
<dbReference type="SUPFAM" id="SSF51182">
    <property type="entry name" value="RmlC-like cupins"/>
    <property type="match status" value="1"/>
</dbReference>
<dbReference type="Proteomes" id="UP000038487">
    <property type="component" value="Unassembled WGS sequence"/>
</dbReference>
<feature type="domain" description="HTH cro/C1-type" evidence="2">
    <location>
        <begin position="15"/>
        <end position="69"/>
    </location>
</feature>
<dbReference type="Pfam" id="PF01381">
    <property type="entry name" value="HTH_3"/>
    <property type="match status" value="1"/>
</dbReference>
<gene>
    <name evidence="4" type="ORF">D2E76_18945</name>
    <name evidence="3" type="ORF">ERS075527_03264</name>
</gene>
<dbReference type="EMBL" id="QXBN01000015">
    <property type="protein sequence ID" value="RIT35087.1"/>
    <property type="molecule type" value="Genomic_DNA"/>
</dbReference>
<proteinExistence type="predicted"/>
<sequence length="185" mass="19070">MDNDQSAPAEVGARLRRLRTEAGLSLAELATRSGVGKGSISELENGRRTARLDTLFALTKALGAPLSAAVGVSPPADGPSVHGQAVHAVSLSGWQTDDGYVEVYRITVETTTQHSPAHATGVRETITVVAGTLEAGPLGDPQIAAAGETMCFPGNVPHVYRAVNGPAEAVLTMHYPPGITTPVAQ</sequence>